<evidence type="ECO:0000313" key="1">
    <source>
        <dbReference type="EMBL" id="CAD9724797.1"/>
    </source>
</evidence>
<dbReference type="EMBL" id="HBHN01007173">
    <property type="protein sequence ID" value="CAD9724797.1"/>
    <property type="molecule type" value="Transcribed_RNA"/>
</dbReference>
<name>A0A7S2X4B8_PROMC</name>
<proteinExistence type="predicted"/>
<gene>
    <name evidence="1" type="ORF">PMIC02512_LOCUS1989</name>
</gene>
<reference evidence="1" key="1">
    <citation type="submission" date="2021-01" db="EMBL/GenBank/DDBJ databases">
        <authorList>
            <person name="Corre E."/>
            <person name="Pelletier E."/>
            <person name="Niang G."/>
            <person name="Scheremetjew M."/>
            <person name="Finn R."/>
            <person name="Kale V."/>
            <person name="Holt S."/>
            <person name="Cochrane G."/>
            <person name="Meng A."/>
            <person name="Brown T."/>
            <person name="Cohen L."/>
        </authorList>
    </citation>
    <scope>NUCLEOTIDE SEQUENCE</scope>
    <source>
        <strain evidence="1">CCCM 845</strain>
    </source>
</reference>
<sequence length="180" mass="20238">MEGWCVRDNCACCGQKQKQGFHQVDEETGEAVFWCCACIDEHGDDIEECPVEKVLEEDGRCPELTPVGQPKGSAIHGKCACCSQEGMLGLTLLDEETNATVFMCYACVDRYGDEFLDESPLTSKAPQADEPRPDFRRLHSFGRLRSLKRLQSMEWPVKWPINEPSFPSLCEPAAKRLRSC</sequence>
<protein>
    <submittedName>
        <fullName evidence="1">Uncharacterized protein</fullName>
    </submittedName>
</protein>
<accession>A0A7S2X4B8</accession>
<organism evidence="1">
    <name type="scientific">Prorocentrum micans</name>
    <name type="common">Red tide dinoflagellate</name>
    <dbReference type="NCBI Taxonomy" id="2945"/>
    <lineage>
        <taxon>Eukaryota</taxon>
        <taxon>Sar</taxon>
        <taxon>Alveolata</taxon>
        <taxon>Dinophyceae</taxon>
        <taxon>Prorocentrales</taxon>
        <taxon>Prorocentraceae</taxon>
        <taxon>Prorocentrum</taxon>
    </lineage>
</organism>
<dbReference type="AlphaFoldDB" id="A0A7S2X4B8"/>